<dbReference type="Gene3D" id="1.10.510.10">
    <property type="entry name" value="Transferase(Phosphotransferase) domain 1"/>
    <property type="match status" value="1"/>
</dbReference>
<keyword evidence="8" id="KW-1133">Transmembrane helix</keyword>
<dbReference type="RefSeq" id="WP_344647502.1">
    <property type="nucleotide sequence ID" value="NZ_BAAAGX010000005.1"/>
</dbReference>
<keyword evidence="6" id="KW-0067">ATP-binding</keyword>
<evidence type="ECO:0000313" key="11">
    <source>
        <dbReference type="Proteomes" id="UP001500967"/>
    </source>
</evidence>
<dbReference type="InterPro" id="IPR008271">
    <property type="entry name" value="Ser/Thr_kinase_AS"/>
</dbReference>
<evidence type="ECO:0000313" key="10">
    <source>
        <dbReference type="EMBL" id="GAA0226361.1"/>
    </source>
</evidence>
<dbReference type="PANTHER" id="PTHR43289:SF6">
    <property type="entry name" value="SERINE_THREONINE-PROTEIN KINASE NEKL-3"/>
    <property type="match status" value="1"/>
</dbReference>
<dbReference type="PROSITE" id="PS50011">
    <property type="entry name" value="PROTEIN_KINASE_DOM"/>
    <property type="match status" value="1"/>
</dbReference>
<evidence type="ECO:0000259" key="9">
    <source>
        <dbReference type="PROSITE" id="PS50011"/>
    </source>
</evidence>
<dbReference type="SMART" id="SM00220">
    <property type="entry name" value="S_TKc"/>
    <property type="match status" value="1"/>
</dbReference>
<keyword evidence="11" id="KW-1185">Reference proteome</keyword>
<proteinExistence type="predicted"/>
<dbReference type="CDD" id="cd14014">
    <property type="entry name" value="STKc_PknB_like"/>
    <property type="match status" value="1"/>
</dbReference>
<feature type="region of interest" description="Disordered" evidence="7">
    <location>
        <begin position="314"/>
        <end position="449"/>
    </location>
</feature>
<feature type="compositionally biased region" description="Low complexity" evidence="7">
    <location>
        <begin position="487"/>
        <end position="546"/>
    </location>
</feature>
<evidence type="ECO:0000256" key="1">
    <source>
        <dbReference type="ARBA" id="ARBA00012513"/>
    </source>
</evidence>
<organism evidence="10 11">
    <name type="scientific">Cryptosporangium japonicum</name>
    <dbReference type="NCBI Taxonomy" id="80872"/>
    <lineage>
        <taxon>Bacteria</taxon>
        <taxon>Bacillati</taxon>
        <taxon>Actinomycetota</taxon>
        <taxon>Actinomycetes</taxon>
        <taxon>Cryptosporangiales</taxon>
        <taxon>Cryptosporangiaceae</taxon>
        <taxon>Cryptosporangium</taxon>
    </lineage>
</organism>
<dbReference type="Pfam" id="PF00069">
    <property type="entry name" value="Pkinase"/>
    <property type="match status" value="1"/>
</dbReference>
<evidence type="ECO:0000256" key="3">
    <source>
        <dbReference type="ARBA" id="ARBA00022679"/>
    </source>
</evidence>
<evidence type="ECO:0000256" key="5">
    <source>
        <dbReference type="ARBA" id="ARBA00022777"/>
    </source>
</evidence>
<sequence>MTTPLGSRYELVEKIAGGATGSVWRARVLATGELVAAKQIRAELATDADVVDRFLRERRVLTSIQHPAVVRIRDLVVEGEQISLVMDLVDGADLRHTLAVAGALAPTSAVLMAATIADALAAAHGAGIVHADVKPANVLVPADGGSIRLADFGVSRLVHGPAKLSYGTPEYIAPEVVGGHASIPASDVYGLGIVLYELLTGTTPYRGGTSAEVMKRHLNSEPVWTDAVPDAVRPVLAASLHRDPARRPTAEAFAADLRAVAPELAGTAAATPLPEGTPHFRAVPVVESITGGVEPDERVTSVLAVSPVAQPTVARPQVRPNPTLALPEPEPAPAFTPELVGAAAPVSPSGTRPGEAFAMVGPSEPDLSGSPSNGTPGWDSPAPGAPLPPPPSGGYGQPPSGGLAPTNVFPAGPPADSGAKPPSFDDTLSPPRWAFPAGTIPPRQEPPKKKRWPLVVGLVILLLVVLGAVGGAIAVLGSSGDEADPKPSTAPSTQPAKPSPSQTPSAAPTQPGNQLPSTGPSGVPVVPEPDQTNAPSNPMPTSMPSNGGEIGQPIN</sequence>
<dbReference type="PANTHER" id="PTHR43289">
    <property type="entry name" value="MITOGEN-ACTIVATED PROTEIN KINASE KINASE KINASE 20-RELATED"/>
    <property type="match status" value="1"/>
</dbReference>
<dbReference type="SUPFAM" id="SSF56112">
    <property type="entry name" value="Protein kinase-like (PK-like)"/>
    <property type="match status" value="1"/>
</dbReference>
<evidence type="ECO:0000256" key="6">
    <source>
        <dbReference type="ARBA" id="ARBA00022840"/>
    </source>
</evidence>
<dbReference type="InterPro" id="IPR011009">
    <property type="entry name" value="Kinase-like_dom_sf"/>
</dbReference>
<keyword evidence="8" id="KW-0812">Transmembrane</keyword>
<evidence type="ECO:0000256" key="8">
    <source>
        <dbReference type="SAM" id="Phobius"/>
    </source>
</evidence>
<keyword evidence="5" id="KW-0418">Kinase</keyword>
<dbReference type="Proteomes" id="UP001500967">
    <property type="component" value="Unassembled WGS sequence"/>
</dbReference>
<keyword evidence="8" id="KW-0472">Membrane</keyword>
<dbReference type="EMBL" id="BAAAGX010000005">
    <property type="protein sequence ID" value="GAA0226361.1"/>
    <property type="molecule type" value="Genomic_DNA"/>
</dbReference>
<dbReference type="EC" id="2.7.11.1" evidence="1"/>
<dbReference type="InterPro" id="IPR000719">
    <property type="entry name" value="Prot_kinase_dom"/>
</dbReference>
<evidence type="ECO:0000256" key="4">
    <source>
        <dbReference type="ARBA" id="ARBA00022741"/>
    </source>
</evidence>
<reference evidence="11" key="1">
    <citation type="journal article" date="2019" name="Int. J. Syst. Evol. Microbiol.">
        <title>The Global Catalogue of Microorganisms (GCM) 10K type strain sequencing project: providing services to taxonomists for standard genome sequencing and annotation.</title>
        <authorList>
            <consortium name="The Broad Institute Genomics Platform"/>
            <consortium name="The Broad Institute Genome Sequencing Center for Infectious Disease"/>
            <person name="Wu L."/>
            <person name="Ma J."/>
        </authorList>
    </citation>
    <scope>NUCLEOTIDE SEQUENCE [LARGE SCALE GENOMIC DNA]</scope>
    <source>
        <strain evidence="11">JCM 10425</strain>
    </source>
</reference>
<comment type="caution">
    <text evidence="10">The sequence shown here is derived from an EMBL/GenBank/DDBJ whole genome shotgun (WGS) entry which is preliminary data.</text>
</comment>
<keyword evidence="3" id="KW-0808">Transferase</keyword>
<keyword evidence="4" id="KW-0547">Nucleotide-binding</keyword>
<protein>
    <recommendedName>
        <fullName evidence="1">non-specific serine/threonine protein kinase</fullName>
        <ecNumber evidence="1">2.7.11.1</ecNumber>
    </recommendedName>
</protein>
<dbReference type="PROSITE" id="PS00108">
    <property type="entry name" value="PROTEIN_KINASE_ST"/>
    <property type="match status" value="1"/>
</dbReference>
<feature type="transmembrane region" description="Helical" evidence="8">
    <location>
        <begin position="452"/>
        <end position="476"/>
    </location>
</feature>
<feature type="region of interest" description="Disordered" evidence="7">
    <location>
        <begin position="479"/>
        <end position="555"/>
    </location>
</feature>
<name>A0ABP3D901_9ACTN</name>
<gene>
    <name evidence="10" type="ORF">GCM10009539_09590</name>
</gene>
<evidence type="ECO:0000256" key="7">
    <source>
        <dbReference type="SAM" id="MobiDB-lite"/>
    </source>
</evidence>
<feature type="compositionally biased region" description="Pro residues" evidence="7">
    <location>
        <begin position="383"/>
        <end position="392"/>
    </location>
</feature>
<keyword evidence="2" id="KW-0723">Serine/threonine-protein kinase</keyword>
<accession>A0ABP3D901</accession>
<feature type="domain" description="Protein kinase" evidence="9">
    <location>
        <begin position="9"/>
        <end position="264"/>
    </location>
</feature>
<evidence type="ECO:0000256" key="2">
    <source>
        <dbReference type="ARBA" id="ARBA00022527"/>
    </source>
</evidence>